<dbReference type="HAMAP" id="MF_01328_B">
    <property type="entry name" value="Ribosomal_uL4_B"/>
    <property type="match status" value="1"/>
</dbReference>
<organism evidence="5 6">
    <name type="scientific">Catenaria anguillulae PL171</name>
    <dbReference type="NCBI Taxonomy" id="765915"/>
    <lineage>
        <taxon>Eukaryota</taxon>
        <taxon>Fungi</taxon>
        <taxon>Fungi incertae sedis</taxon>
        <taxon>Blastocladiomycota</taxon>
        <taxon>Blastocladiomycetes</taxon>
        <taxon>Blastocladiales</taxon>
        <taxon>Catenariaceae</taxon>
        <taxon>Catenaria</taxon>
    </lineage>
</organism>
<dbReference type="GO" id="GO:1990904">
    <property type="term" value="C:ribonucleoprotein complex"/>
    <property type="evidence" value="ECO:0007669"/>
    <property type="project" value="UniProtKB-KW"/>
</dbReference>
<dbReference type="PANTHER" id="PTHR10746">
    <property type="entry name" value="50S RIBOSOMAL PROTEIN L4"/>
    <property type="match status" value="1"/>
</dbReference>
<evidence type="ECO:0000256" key="3">
    <source>
        <dbReference type="ARBA" id="ARBA00023274"/>
    </source>
</evidence>
<keyword evidence="2 5" id="KW-0689">Ribosomal protein</keyword>
<evidence type="ECO:0000313" key="6">
    <source>
        <dbReference type="Proteomes" id="UP000193411"/>
    </source>
</evidence>
<proteinExistence type="inferred from homology"/>
<dbReference type="GO" id="GO:0005840">
    <property type="term" value="C:ribosome"/>
    <property type="evidence" value="ECO:0007669"/>
    <property type="project" value="UniProtKB-KW"/>
</dbReference>
<dbReference type="SUPFAM" id="SSF52166">
    <property type="entry name" value="Ribosomal protein L4"/>
    <property type="match status" value="1"/>
</dbReference>
<dbReference type="STRING" id="765915.A0A1Y2HWN8"/>
<dbReference type="GO" id="GO:0003735">
    <property type="term" value="F:structural constituent of ribosome"/>
    <property type="evidence" value="ECO:0007669"/>
    <property type="project" value="InterPro"/>
</dbReference>
<dbReference type="OrthoDB" id="275876at2759"/>
<dbReference type="NCBIfam" id="TIGR03953">
    <property type="entry name" value="rplD_bact"/>
    <property type="match status" value="1"/>
</dbReference>
<evidence type="ECO:0000313" key="5">
    <source>
        <dbReference type="EMBL" id="ORZ38133.1"/>
    </source>
</evidence>
<dbReference type="InterPro" id="IPR013005">
    <property type="entry name" value="Ribosomal_uL4-like"/>
</dbReference>
<evidence type="ECO:0000256" key="1">
    <source>
        <dbReference type="ARBA" id="ARBA00010528"/>
    </source>
</evidence>
<keyword evidence="3" id="KW-0687">Ribonucleoprotein</keyword>
<dbReference type="EMBL" id="MCFL01000010">
    <property type="protein sequence ID" value="ORZ38133.1"/>
    <property type="molecule type" value="Genomic_DNA"/>
</dbReference>
<dbReference type="Gene3D" id="3.40.1370.10">
    <property type="match status" value="1"/>
</dbReference>
<name>A0A1Y2HWN8_9FUNG</name>
<evidence type="ECO:0000256" key="2">
    <source>
        <dbReference type="ARBA" id="ARBA00022980"/>
    </source>
</evidence>
<comment type="caution">
    <text evidence="5">The sequence shown here is derived from an EMBL/GenBank/DDBJ whole genome shotgun (WGS) entry which is preliminary data.</text>
</comment>
<keyword evidence="6" id="KW-1185">Reference proteome</keyword>
<dbReference type="GO" id="GO:0006412">
    <property type="term" value="P:translation"/>
    <property type="evidence" value="ECO:0007669"/>
    <property type="project" value="InterPro"/>
</dbReference>
<protein>
    <recommendedName>
        <fullName evidence="4">Large ribosomal subunit protein uL4m</fullName>
    </recommendedName>
</protein>
<dbReference type="PANTHER" id="PTHR10746:SF6">
    <property type="entry name" value="LARGE RIBOSOMAL SUBUNIT PROTEIN UL4M"/>
    <property type="match status" value="1"/>
</dbReference>
<evidence type="ECO:0000256" key="4">
    <source>
        <dbReference type="ARBA" id="ARBA00040565"/>
    </source>
</evidence>
<dbReference type="InterPro" id="IPR002136">
    <property type="entry name" value="Ribosomal_uL4"/>
</dbReference>
<sequence>MAPPVLETATALPAEEVPTVIVPVYQPPTVQALIRDFASHKPAFIAQLPHSIYAAPVRKDILHRCVIWQRDAQRQGTHAVKGRADVRGTTRKFAPQKGRGAARVGSRRVPLYRGGGVAHGPVPRSHATELQVKVRELGMRSALAVKYTTDELVFTTPITDASIPEGKTKSLAAILNKHYPPRSAAGVTLAGKHEHRKYSSVLIVSGIEQSPTKLNRAASNLPDVKVIPASDINVYDVLKHEYLVLDHAARKFLEWRLKPSLTSLVSRRRS</sequence>
<dbReference type="InterPro" id="IPR023574">
    <property type="entry name" value="Ribosomal_uL4_dom_sf"/>
</dbReference>
<gene>
    <name evidence="5" type="ORF">BCR44DRAFT_126888</name>
</gene>
<accession>A0A1Y2HWN8</accession>
<reference evidence="5 6" key="1">
    <citation type="submission" date="2016-07" db="EMBL/GenBank/DDBJ databases">
        <title>Pervasive Adenine N6-methylation of Active Genes in Fungi.</title>
        <authorList>
            <consortium name="DOE Joint Genome Institute"/>
            <person name="Mondo S.J."/>
            <person name="Dannebaum R.O."/>
            <person name="Kuo R.C."/>
            <person name="Labutti K."/>
            <person name="Haridas S."/>
            <person name="Kuo A."/>
            <person name="Salamov A."/>
            <person name="Ahrendt S.R."/>
            <person name="Lipzen A."/>
            <person name="Sullivan W."/>
            <person name="Andreopoulos W.B."/>
            <person name="Clum A."/>
            <person name="Lindquist E."/>
            <person name="Daum C."/>
            <person name="Ramamoorthy G.K."/>
            <person name="Gryganskyi A."/>
            <person name="Culley D."/>
            <person name="Magnuson J.K."/>
            <person name="James T.Y."/>
            <person name="O'Malley M.A."/>
            <person name="Stajich J.E."/>
            <person name="Spatafora J.W."/>
            <person name="Visel A."/>
            <person name="Grigoriev I.V."/>
        </authorList>
    </citation>
    <scope>NUCLEOTIDE SEQUENCE [LARGE SCALE GENOMIC DNA]</scope>
    <source>
        <strain evidence="5 6">PL171</strain>
    </source>
</reference>
<comment type="similarity">
    <text evidence="1">Belongs to the universal ribosomal protein uL4 family.</text>
</comment>
<dbReference type="AlphaFoldDB" id="A0A1Y2HWN8"/>
<dbReference type="Pfam" id="PF00573">
    <property type="entry name" value="Ribosomal_L4"/>
    <property type="match status" value="1"/>
</dbReference>
<dbReference type="Proteomes" id="UP000193411">
    <property type="component" value="Unassembled WGS sequence"/>
</dbReference>